<evidence type="ECO:0000313" key="1">
    <source>
        <dbReference type="EMBL" id="SHK38571.1"/>
    </source>
</evidence>
<accession>A0A1M6S1K6</accession>
<name>A0A1M6S1K6_9BACT</name>
<proteinExistence type="predicted"/>
<dbReference type="Proteomes" id="UP000184275">
    <property type="component" value="Unassembled WGS sequence"/>
</dbReference>
<evidence type="ECO:0000313" key="2">
    <source>
        <dbReference type="Proteomes" id="UP000184275"/>
    </source>
</evidence>
<keyword evidence="2" id="KW-1185">Reference proteome</keyword>
<organism evidence="1 2">
    <name type="scientific">Fibrobacter intestinalis</name>
    <dbReference type="NCBI Taxonomy" id="28122"/>
    <lineage>
        <taxon>Bacteria</taxon>
        <taxon>Pseudomonadati</taxon>
        <taxon>Fibrobacterota</taxon>
        <taxon>Fibrobacteria</taxon>
        <taxon>Fibrobacterales</taxon>
        <taxon>Fibrobacteraceae</taxon>
        <taxon>Fibrobacter</taxon>
    </lineage>
</organism>
<dbReference type="InterPro" id="IPR027417">
    <property type="entry name" value="P-loop_NTPase"/>
</dbReference>
<dbReference type="SUPFAM" id="SSF52540">
    <property type="entry name" value="P-loop containing nucleoside triphosphate hydrolases"/>
    <property type="match status" value="1"/>
</dbReference>
<dbReference type="Gene3D" id="3.40.50.300">
    <property type="entry name" value="P-loop containing nucleotide triphosphate hydrolases"/>
    <property type="match status" value="1"/>
</dbReference>
<protein>
    <submittedName>
        <fullName evidence="1">Uncharacterized protein</fullName>
    </submittedName>
</protein>
<sequence>MHMKKLVIKDIGPIQSVSLDLKKINVVIGPQSAGKSCILKIACFCAWAEKRILLEQGKNGFANFSYVIDNLIVFHKLEGYIRYRSLIEYKSDYVHFICDFSKSTFDLTIFDGCWRYKRSKISYIPSERNLVAAIPNWFEVKFDNTNIRNFIADWNGVRGMYSPGNMLDILDLNVKYYYDAEASRDYVLLGDGNKVNLTNASSGLQSVIPMWAYLKFLFDEQYSAKLPSNIVSDSENESVLFHIYEKRYKKSLEALASEEDRYFGKVGRLTLPFKSQEDYKECLKLYENFTRTAYSDIYLEEPEQNLFPLTQVELVQSLLKNASMHSDGLFIATHSPYLLYAINNYMLGYIVRDRLQDDDRKDCFVDPQNVAAWELRDGTVTPLQDEDGLIRGNYFDRVMKRVMSEFSNYAAYYG</sequence>
<dbReference type="AlphaFoldDB" id="A0A1M6S1K6"/>
<dbReference type="RefSeq" id="WP_220386993.1">
    <property type="nucleotide sequence ID" value="NZ_FRAW01000005.1"/>
</dbReference>
<reference evidence="2" key="1">
    <citation type="submission" date="2016-11" db="EMBL/GenBank/DDBJ databases">
        <authorList>
            <person name="Varghese N."/>
            <person name="Submissions S."/>
        </authorList>
    </citation>
    <scope>NUCLEOTIDE SEQUENCE [LARGE SCALE GENOMIC DNA]</scope>
    <source>
        <strain evidence="2">UWOS</strain>
    </source>
</reference>
<gene>
    <name evidence="1" type="ORF">SAMN05720469_1052</name>
</gene>
<dbReference type="EMBL" id="FRAW01000005">
    <property type="protein sequence ID" value="SHK38571.1"/>
    <property type="molecule type" value="Genomic_DNA"/>
</dbReference>